<evidence type="ECO:0000313" key="7">
    <source>
        <dbReference type="Proteomes" id="UP001595748"/>
    </source>
</evidence>
<dbReference type="PANTHER" id="PTHR23534:SF1">
    <property type="entry name" value="MAJOR FACILITATOR SUPERFAMILY PROTEIN"/>
    <property type="match status" value="1"/>
</dbReference>
<feature type="transmembrane region" description="Helical" evidence="4">
    <location>
        <begin position="284"/>
        <end position="302"/>
    </location>
</feature>
<dbReference type="Gene3D" id="1.20.1250.20">
    <property type="entry name" value="MFS general substrate transporter like domains"/>
    <property type="match status" value="1"/>
</dbReference>
<sequence length="389" mass="39842">MTDPPASTPALPLGRLFPLYAAQALATGATTVSTVLASIIMGTLGNEALAGLPSTLIQTSAAFSASFFGALMLRRGRRLGLMAAFTLGTVGAILGFLGAKLHATPLFLLGAAGMGAAQGGYQQARYAAAESVPDARRGTALGALMLMSVLGSFIMTGFSRPIETLGTRLGTTPEVAGWLIGGLLLGLAALLITTWHPLTSVHTARKSHLSMREAFNTPGVKSTALALATGQGIMVTLMSLTPLRAHHMGMDHASIAAIISGHILGMYGFGWFTGPLIDRLGLKPGYLAGAFILAAAALTAPIQSHAWLGISMFLLGLGWNLVFVSGSKALSRTPAAQGVSDSLGYVASGAGTLFGGLIIARAGFPTLAYLCAVISLLPLISAARVRKST</sequence>
<feature type="transmembrane region" description="Helical" evidence="4">
    <location>
        <begin position="56"/>
        <end position="73"/>
    </location>
</feature>
<dbReference type="InterPro" id="IPR020846">
    <property type="entry name" value="MFS_dom"/>
</dbReference>
<evidence type="ECO:0000259" key="5">
    <source>
        <dbReference type="PROSITE" id="PS50850"/>
    </source>
</evidence>
<dbReference type="EMBL" id="JBHRZF010000021">
    <property type="protein sequence ID" value="MFC3859589.1"/>
    <property type="molecule type" value="Genomic_DNA"/>
</dbReference>
<feature type="transmembrane region" description="Helical" evidence="4">
    <location>
        <begin position="252"/>
        <end position="272"/>
    </location>
</feature>
<gene>
    <name evidence="6" type="ORF">ACFOPQ_02245</name>
</gene>
<feature type="domain" description="Major facilitator superfamily (MFS) profile" evidence="5">
    <location>
        <begin position="7"/>
        <end position="389"/>
    </location>
</feature>
<evidence type="ECO:0000313" key="6">
    <source>
        <dbReference type="EMBL" id="MFC3859589.1"/>
    </source>
</evidence>
<feature type="transmembrane region" description="Helical" evidence="4">
    <location>
        <begin position="140"/>
        <end position="158"/>
    </location>
</feature>
<feature type="transmembrane region" description="Helical" evidence="4">
    <location>
        <begin position="342"/>
        <end position="360"/>
    </location>
</feature>
<accession>A0ABV8A2R6</accession>
<dbReference type="RefSeq" id="WP_380075750.1">
    <property type="nucleotide sequence ID" value="NZ_JBHRZF010000021.1"/>
</dbReference>
<reference evidence="7" key="1">
    <citation type="journal article" date="2019" name="Int. J. Syst. Evol. Microbiol.">
        <title>The Global Catalogue of Microorganisms (GCM) 10K type strain sequencing project: providing services to taxonomists for standard genome sequencing and annotation.</title>
        <authorList>
            <consortium name="The Broad Institute Genomics Platform"/>
            <consortium name="The Broad Institute Genome Sequencing Center for Infectious Disease"/>
            <person name="Wu L."/>
            <person name="Ma J."/>
        </authorList>
    </citation>
    <scope>NUCLEOTIDE SEQUENCE [LARGE SCALE GENOMIC DNA]</scope>
    <source>
        <strain evidence="7">CCTCC AB 2013263</strain>
    </source>
</reference>
<dbReference type="InterPro" id="IPR011701">
    <property type="entry name" value="MFS"/>
</dbReference>
<feature type="transmembrane region" description="Helical" evidence="4">
    <location>
        <begin position="20"/>
        <end position="44"/>
    </location>
</feature>
<proteinExistence type="predicted"/>
<keyword evidence="3 4" id="KW-0472">Membrane</keyword>
<organism evidence="6 7">
    <name type="scientific">Deinococcus antarcticus</name>
    <dbReference type="NCBI Taxonomy" id="1298767"/>
    <lineage>
        <taxon>Bacteria</taxon>
        <taxon>Thermotogati</taxon>
        <taxon>Deinococcota</taxon>
        <taxon>Deinococci</taxon>
        <taxon>Deinococcales</taxon>
        <taxon>Deinococcaceae</taxon>
        <taxon>Deinococcus</taxon>
    </lineage>
</organism>
<dbReference type="PANTHER" id="PTHR23534">
    <property type="entry name" value="MFS PERMEASE"/>
    <property type="match status" value="1"/>
</dbReference>
<name>A0ABV8A2R6_9DEIO</name>
<feature type="transmembrane region" description="Helical" evidence="4">
    <location>
        <begin position="366"/>
        <end position="385"/>
    </location>
</feature>
<evidence type="ECO:0000256" key="3">
    <source>
        <dbReference type="ARBA" id="ARBA00023136"/>
    </source>
</evidence>
<keyword evidence="2 4" id="KW-1133">Transmembrane helix</keyword>
<feature type="transmembrane region" description="Helical" evidence="4">
    <location>
        <begin position="308"/>
        <end position="330"/>
    </location>
</feature>
<evidence type="ECO:0000256" key="1">
    <source>
        <dbReference type="ARBA" id="ARBA00022692"/>
    </source>
</evidence>
<protein>
    <submittedName>
        <fullName evidence="6">MFS transporter</fullName>
    </submittedName>
</protein>
<evidence type="ECO:0000256" key="4">
    <source>
        <dbReference type="SAM" id="Phobius"/>
    </source>
</evidence>
<dbReference type="InterPro" id="IPR036259">
    <property type="entry name" value="MFS_trans_sf"/>
</dbReference>
<feature type="transmembrane region" description="Helical" evidence="4">
    <location>
        <begin position="219"/>
        <end position="240"/>
    </location>
</feature>
<dbReference type="Proteomes" id="UP001595748">
    <property type="component" value="Unassembled WGS sequence"/>
</dbReference>
<dbReference type="SUPFAM" id="SSF103473">
    <property type="entry name" value="MFS general substrate transporter"/>
    <property type="match status" value="1"/>
</dbReference>
<keyword evidence="1 4" id="KW-0812">Transmembrane</keyword>
<evidence type="ECO:0000256" key="2">
    <source>
        <dbReference type="ARBA" id="ARBA00022989"/>
    </source>
</evidence>
<dbReference type="PROSITE" id="PS50850">
    <property type="entry name" value="MFS"/>
    <property type="match status" value="1"/>
</dbReference>
<feature type="transmembrane region" description="Helical" evidence="4">
    <location>
        <begin position="79"/>
        <end position="99"/>
    </location>
</feature>
<feature type="transmembrane region" description="Helical" evidence="4">
    <location>
        <begin position="178"/>
        <end position="198"/>
    </location>
</feature>
<comment type="caution">
    <text evidence="6">The sequence shown here is derived from an EMBL/GenBank/DDBJ whole genome shotgun (WGS) entry which is preliminary data.</text>
</comment>
<keyword evidence="7" id="KW-1185">Reference proteome</keyword>
<dbReference type="Pfam" id="PF07690">
    <property type="entry name" value="MFS_1"/>
    <property type="match status" value="1"/>
</dbReference>